<accession>A0ABX8JEZ4</accession>
<evidence type="ECO:0000313" key="3">
    <source>
        <dbReference type="Proteomes" id="UP000683557"/>
    </source>
</evidence>
<name>A0ABX8JEZ4_9BACT</name>
<dbReference type="Proteomes" id="UP000683557">
    <property type="component" value="Chromosome"/>
</dbReference>
<feature type="domain" description="Schlafen AlbA-2" evidence="1">
    <location>
        <begin position="23"/>
        <end position="144"/>
    </location>
</feature>
<evidence type="ECO:0000259" key="1">
    <source>
        <dbReference type="Pfam" id="PF04326"/>
    </source>
</evidence>
<keyword evidence="3" id="KW-1185">Reference proteome</keyword>
<proteinExistence type="predicted"/>
<organism evidence="2 3">
    <name type="scientific">Geomonas oryzisoli</name>
    <dbReference type="NCBI Taxonomy" id="2847992"/>
    <lineage>
        <taxon>Bacteria</taxon>
        <taxon>Pseudomonadati</taxon>
        <taxon>Thermodesulfobacteriota</taxon>
        <taxon>Desulfuromonadia</taxon>
        <taxon>Geobacterales</taxon>
        <taxon>Geobacteraceae</taxon>
        <taxon>Geomonas</taxon>
    </lineage>
</organism>
<dbReference type="Pfam" id="PF13749">
    <property type="entry name" value="HATPase_c_4"/>
    <property type="match status" value="1"/>
</dbReference>
<dbReference type="InterPro" id="IPR007421">
    <property type="entry name" value="Schlafen_AlbA_2_dom"/>
</dbReference>
<gene>
    <name evidence="2" type="ORF">KP004_17175</name>
</gene>
<sequence>MTANRSTEYLISLVSEFRKLPQETEWLEFKVSKAAPEDVGQYLSALANSAVLAGKAFGYMVWGIDNATHDILGTDFSPMLARIGNEELENWLLHQLSPKIHFRFFEVEIEGKKVVVLEIGRAFRHPVQFQNQEYIRVGSYKKKLKDFPEKERELWRIFDHIPFENLVAGEELPGEDVLKLLDYPAYFDLLKLPLPESRDGVLQSLEADDLIQRTEAGRWNIMNLGAMLFAKRLDLFRALRRKAVRVIAYKDNSRIETIREQDGSKGYASGFEGLIGYINALLPSNEVIGKALRKTVPMYPELAVRELVANALIHQDFFVTGSGPMIEIFSDRMEISNPGIPLVQIDRFLDTPPRSRNEALASFLRRIGVCEERGSGVDKVVFQTECFQLPAPVFEVTGDNTRAVLFAHRTLTKMDKEDRVRACYLHACLKYVNREYLTNTSLRERFGIEPKNMAVASRLIKEAVAAGAIVPYDVTAAPKLMKYVPWWAAPTGGGS</sequence>
<dbReference type="Pfam" id="PF04326">
    <property type="entry name" value="SLFN_AlbA_2"/>
    <property type="match status" value="1"/>
</dbReference>
<reference evidence="2 3" key="1">
    <citation type="submission" date="2021-06" db="EMBL/GenBank/DDBJ databases">
        <title>Gemonas diversity in paddy soil.</title>
        <authorList>
            <person name="Liu G."/>
        </authorList>
    </citation>
    <scope>NUCLEOTIDE SEQUENCE [LARGE SCALE GENOMIC DNA]</scope>
    <source>
        <strain evidence="2 3">RG10</strain>
    </source>
</reference>
<protein>
    <submittedName>
        <fullName evidence="2">DNA binding domain-containing protein</fullName>
    </submittedName>
</protein>
<dbReference type="PANTHER" id="PTHR30595:SF6">
    <property type="entry name" value="SCHLAFEN ALBA-2 DOMAIN-CONTAINING PROTEIN"/>
    <property type="match status" value="1"/>
</dbReference>
<evidence type="ECO:0000313" key="2">
    <source>
        <dbReference type="EMBL" id="QWV95767.1"/>
    </source>
</evidence>
<dbReference type="PANTHER" id="PTHR30595">
    <property type="entry name" value="GLPR-RELATED TRANSCRIPTIONAL REPRESSOR"/>
    <property type="match status" value="1"/>
</dbReference>
<dbReference type="EMBL" id="CP076723">
    <property type="protein sequence ID" value="QWV95767.1"/>
    <property type="molecule type" value="Genomic_DNA"/>
</dbReference>